<dbReference type="Proteomes" id="UP000033647">
    <property type="component" value="Unassembled WGS sequence"/>
</dbReference>
<accession>A0A0F4GAA7</accession>
<evidence type="ECO:0008006" key="3">
    <source>
        <dbReference type="Google" id="ProtNLM"/>
    </source>
</evidence>
<gene>
    <name evidence="1" type="ORF">TI39_contig4202g00021</name>
</gene>
<sequence length="432" mass="48454">MLLLPFCDFDASDCTLISIIAAQRVPEDISRRSPANKVLSTYELVAKIVVHLKPREILVNKRVSPIWRNVVETSPPEASHVGQEISQLFSHDKIPSHWQENDGEITGNDDEELWSLYPYSLPDIPGTLRMTIHQYNSAVLQLQNTRSMGKTHDCKPCSVFDEFQHGDALQAMNVNLDHVTLSQAVENNYSILDMQLASPPISDIRVYYAERGCPDIIAGGDKGVDVHFATGITVHHLLEISEYQEDTVGEPNLTVRFFWVPEGHFTSSATQKAVEMAGPQGLTCLAKMQAYTNEDKAALQEQVYEEMAEMQELVDANRFDMQAILDAEKHLIDEGQEADFDVEAAQIAIYANNKEDQDELDGKFEQMRLDHNAHEAILQGIVDREVERMLAGFPLEQEQQSSQDVVIEEVDAALENEQVDDSAVEHEGSGVY</sequence>
<reference evidence="1 2" key="1">
    <citation type="submission" date="2015-03" db="EMBL/GenBank/DDBJ databases">
        <title>RNA-seq based gene annotation and comparative genomics of four Zymoseptoria species reveal species-specific pathogenicity related genes and transposable element activity.</title>
        <authorList>
            <person name="Grandaubert J."/>
            <person name="Bhattacharyya A."/>
            <person name="Stukenbrock E.H."/>
        </authorList>
    </citation>
    <scope>NUCLEOTIDE SEQUENCE [LARGE SCALE GENOMIC DNA]</scope>
    <source>
        <strain evidence="1 2">Zb18110</strain>
    </source>
</reference>
<dbReference type="EMBL" id="LAFY01004161">
    <property type="protein sequence ID" value="KJX94328.1"/>
    <property type="molecule type" value="Genomic_DNA"/>
</dbReference>
<evidence type="ECO:0000313" key="1">
    <source>
        <dbReference type="EMBL" id="KJX94328.1"/>
    </source>
</evidence>
<protein>
    <recommendedName>
        <fullName evidence="3">F-box domain-containing protein</fullName>
    </recommendedName>
</protein>
<proteinExistence type="predicted"/>
<dbReference type="AlphaFoldDB" id="A0A0F4GAA7"/>
<organism evidence="1 2">
    <name type="scientific">Zymoseptoria brevis</name>
    <dbReference type="NCBI Taxonomy" id="1047168"/>
    <lineage>
        <taxon>Eukaryota</taxon>
        <taxon>Fungi</taxon>
        <taxon>Dikarya</taxon>
        <taxon>Ascomycota</taxon>
        <taxon>Pezizomycotina</taxon>
        <taxon>Dothideomycetes</taxon>
        <taxon>Dothideomycetidae</taxon>
        <taxon>Mycosphaerellales</taxon>
        <taxon>Mycosphaerellaceae</taxon>
        <taxon>Zymoseptoria</taxon>
    </lineage>
</organism>
<evidence type="ECO:0000313" key="2">
    <source>
        <dbReference type="Proteomes" id="UP000033647"/>
    </source>
</evidence>
<keyword evidence="2" id="KW-1185">Reference proteome</keyword>
<name>A0A0F4GAA7_9PEZI</name>
<dbReference type="OrthoDB" id="10529501at2759"/>
<comment type="caution">
    <text evidence="1">The sequence shown here is derived from an EMBL/GenBank/DDBJ whole genome shotgun (WGS) entry which is preliminary data.</text>
</comment>